<feature type="compositionally biased region" description="Basic and acidic residues" evidence="4">
    <location>
        <begin position="201"/>
        <end position="223"/>
    </location>
</feature>
<dbReference type="AlphaFoldDB" id="A0A2I0CL68"/>
<feature type="region of interest" description="Disordered" evidence="4">
    <location>
        <begin position="201"/>
        <end position="249"/>
    </location>
</feature>
<accession>A0A2I0CL68</accession>
<feature type="compositionally biased region" description="Basic and acidic residues" evidence="4">
    <location>
        <begin position="232"/>
        <end position="249"/>
    </location>
</feature>
<dbReference type="NCBIfam" id="NF041496">
    <property type="entry name" value="MobQ"/>
    <property type="match status" value="1"/>
</dbReference>
<feature type="compositionally biased region" description="Basic and acidic residues" evidence="4">
    <location>
        <begin position="449"/>
        <end position="467"/>
    </location>
</feature>
<sequence length="553" mass="62706">MRPFGGKTNSRSQPVAIFHLSVKTVSRSAGRSATAAAAYRAGCKITDERTGEIHDYTRKGGVESAAVILPDNAPEWARDRAQLWNAAEQAEKRKNSTVAREFEIALPAELSPAEREKLAHDFTRELVNRHGMAADVAIHAPGKEGDNRNHHAHILLTTRRLGPDGLGEKTRELDDQKTGKELVKQWRERFATLQNERLREAGHAVQVDHRSHAERGLEAEPTRHLGPTASAIERRTGERSRKGQQHDQDALERLARAKALGELERQGKAADRSIIDLSGDIEAAKRDRAQQQEREAQAERQRIERMNSTELAHEIGRLRPPRVLDLVERDPAVLRAEAERQALQNRHTEAGSASARARDQAQAWREAHKVQAWLNDKGIVHAAKLRELEEQREANRAEWQKLGPQIEQAGLQVQHLRSQAHQRISAEQAPTLAKVAELEELRREKVRQEFEQQKRQQAEKKAERERAAVPQDFRAMAAKREAKASGWSDRGEQWKAAPQGLRTLIDGYNAAPKEMRPAILDRILSDGQRREQVRELMAEQRQQYRANDRGMER</sequence>
<evidence type="ECO:0000259" key="5">
    <source>
        <dbReference type="Pfam" id="PF03389"/>
    </source>
</evidence>
<feature type="domain" description="MobA/MobL protein" evidence="5">
    <location>
        <begin position="31"/>
        <end position="235"/>
    </location>
</feature>
<proteinExistence type="inferred from homology"/>
<feature type="compositionally biased region" description="Basic and acidic residues" evidence="4">
    <location>
        <begin position="478"/>
        <end position="493"/>
    </location>
</feature>
<gene>
    <name evidence="6" type="ORF">CW360_16110</name>
</gene>
<comment type="similarity">
    <text evidence="1">Belongs to the MobA/MobL family.</text>
</comment>
<organism evidence="6 7">
    <name type="scientific">Pseudomonas fluvialis</name>
    <dbReference type="NCBI Taxonomy" id="1793966"/>
    <lineage>
        <taxon>Bacteria</taxon>
        <taxon>Pseudomonadati</taxon>
        <taxon>Pseudomonadota</taxon>
        <taxon>Gammaproteobacteria</taxon>
        <taxon>Pseudomonadales</taxon>
        <taxon>Pseudomonadaceae</taxon>
        <taxon>Pseudomonas</taxon>
    </lineage>
</organism>
<evidence type="ECO:0000256" key="1">
    <source>
        <dbReference type="ARBA" id="ARBA00010873"/>
    </source>
</evidence>
<dbReference type="Proteomes" id="UP000242861">
    <property type="component" value="Unassembled WGS sequence"/>
</dbReference>
<dbReference type="Gene3D" id="3.30.930.30">
    <property type="match status" value="1"/>
</dbReference>
<evidence type="ECO:0000256" key="3">
    <source>
        <dbReference type="SAM" id="Coils"/>
    </source>
</evidence>
<keyword evidence="3" id="KW-0175">Coiled coil</keyword>
<dbReference type="EMBL" id="PIYS01000033">
    <property type="protein sequence ID" value="PKF69899.1"/>
    <property type="molecule type" value="Genomic_DNA"/>
</dbReference>
<feature type="coiled-coil region" evidence="3">
    <location>
        <begin position="274"/>
        <end position="309"/>
    </location>
</feature>
<reference evidence="7" key="1">
    <citation type="submission" date="2017-12" db="EMBL/GenBank/DDBJ databases">
        <authorList>
            <person name="Yu X.-Y."/>
        </authorList>
    </citation>
    <scope>NUCLEOTIDE SEQUENCE [LARGE SCALE GENOMIC DNA]</scope>
    <source>
        <strain evidence="7">ZYSR67-Z</strain>
    </source>
</reference>
<dbReference type="Pfam" id="PF03389">
    <property type="entry name" value="MobA_MobL"/>
    <property type="match status" value="1"/>
</dbReference>
<comment type="caution">
    <text evidence="6">The sequence shown here is derived from an EMBL/GenBank/DDBJ whole genome shotgun (WGS) entry which is preliminary data.</text>
</comment>
<evidence type="ECO:0000313" key="6">
    <source>
        <dbReference type="EMBL" id="PKF69899.1"/>
    </source>
</evidence>
<evidence type="ECO:0000313" key="7">
    <source>
        <dbReference type="Proteomes" id="UP000242861"/>
    </source>
</evidence>
<name>A0A2I0CL68_9PSED</name>
<protein>
    <recommendedName>
        <fullName evidence="5">MobA/MobL protein domain-containing protein</fullName>
    </recommendedName>
</protein>
<evidence type="ECO:0000256" key="4">
    <source>
        <dbReference type="SAM" id="MobiDB-lite"/>
    </source>
</evidence>
<dbReference type="InterPro" id="IPR005053">
    <property type="entry name" value="MobA_MobL"/>
</dbReference>
<feature type="region of interest" description="Disordered" evidence="4">
    <location>
        <begin position="449"/>
        <end position="494"/>
    </location>
</feature>
<keyword evidence="2" id="KW-0184">Conjugation</keyword>
<evidence type="ECO:0000256" key="2">
    <source>
        <dbReference type="ARBA" id="ARBA00022971"/>
    </source>
</evidence>